<dbReference type="PANTHER" id="PTHR28570">
    <property type="entry name" value="ASPARTYL AMINOPEPTIDASE"/>
    <property type="match status" value="1"/>
</dbReference>
<dbReference type="EC" id="3.4.11.-" evidence="10"/>
<reference evidence="12" key="1">
    <citation type="submission" date="2016-10" db="EMBL/GenBank/DDBJ databases">
        <authorList>
            <person name="Varghese N."/>
            <person name="Submissions S."/>
        </authorList>
    </citation>
    <scope>NUCLEOTIDE SEQUENCE [LARGE SCALE GENOMIC DNA]</scope>
    <source>
        <strain evidence="12">DSM 8344</strain>
    </source>
</reference>
<name>A0A1G7X5N5_9FIRM</name>
<evidence type="ECO:0000256" key="10">
    <source>
        <dbReference type="RuleBase" id="RU004387"/>
    </source>
</evidence>
<dbReference type="GO" id="GO:0006508">
    <property type="term" value="P:proteolysis"/>
    <property type="evidence" value="ECO:0007669"/>
    <property type="project" value="UniProtKB-KW"/>
</dbReference>
<sequence length="458" mass="50791">MGSKKVKLAWDDLMISDQERDAITEYLSFLSKGKTERESWQIIESWAQREGFIPLDKLEGFQPGQRVCLAVRGKAGILAISGQRPLSEGFRLIATHIDAPRLDIKQRPLYEEEGLAFLKTHYYGGIKKYQWMALPLSLHGVVFLRNGQKVEIIIGEDEADPVFTISDLLPHLAKDQYNKKLSEAVSGEGLNLLLGHNPSLGEGEERVKSAILVILRDKYGIEEDDFVSAELEVVPAGKARYSGLDKSLIIGYGQDDRICSFAAWKAVAEIQQPEWTTLVLFADKEEIGSDSNTGMKARYLENFIAELITLQSGKYDGLLVRRSLARAKALSADVTGGYDPNYAEVMDKRNSAFLGRGLVISKYTGSKGKYDTSDANAEFVAEVRRIFDDAKICWQTAELGKVDQGGGGTIAQYMAIYGMEVLDCGVGILSMHAPWEIASIVDLVMMIRGYQAFLKYSG</sequence>
<comment type="cofactor">
    <cofactor evidence="1 10">
        <name>Zn(2+)</name>
        <dbReference type="ChEBI" id="CHEBI:29105"/>
    </cofactor>
</comment>
<keyword evidence="3 9" id="KW-0031">Aminopeptidase</keyword>
<dbReference type="SUPFAM" id="SSF101821">
    <property type="entry name" value="Aminopeptidase/glucanase lid domain"/>
    <property type="match status" value="1"/>
</dbReference>
<evidence type="ECO:0000256" key="6">
    <source>
        <dbReference type="ARBA" id="ARBA00022801"/>
    </source>
</evidence>
<evidence type="ECO:0000256" key="8">
    <source>
        <dbReference type="ARBA" id="ARBA00023049"/>
    </source>
</evidence>
<proteinExistence type="inferred from homology"/>
<dbReference type="InterPro" id="IPR001948">
    <property type="entry name" value="Peptidase_M18"/>
</dbReference>
<evidence type="ECO:0000313" key="12">
    <source>
        <dbReference type="Proteomes" id="UP000198656"/>
    </source>
</evidence>
<dbReference type="EMBL" id="FNCP01000006">
    <property type="protein sequence ID" value="SDG78880.1"/>
    <property type="molecule type" value="Genomic_DNA"/>
</dbReference>
<dbReference type="SUPFAM" id="SSF53187">
    <property type="entry name" value="Zn-dependent exopeptidases"/>
    <property type="match status" value="1"/>
</dbReference>
<dbReference type="GO" id="GO:0008237">
    <property type="term" value="F:metallopeptidase activity"/>
    <property type="evidence" value="ECO:0007669"/>
    <property type="project" value="UniProtKB-KW"/>
</dbReference>
<dbReference type="OrthoDB" id="89722at2"/>
<dbReference type="NCBIfam" id="NF002600">
    <property type="entry name" value="PRK02256.1"/>
    <property type="match status" value="1"/>
</dbReference>
<dbReference type="PRINTS" id="PR00932">
    <property type="entry name" value="AMINO1PTASE"/>
</dbReference>
<dbReference type="GO" id="GO:0005737">
    <property type="term" value="C:cytoplasm"/>
    <property type="evidence" value="ECO:0007669"/>
    <property type="project" value="UniProtKB-ARBA"/>
</dbReference>
<dbReference type="RefSeq" id="WP_092331701.1">
    <property type="nucleotide sequence ID" value="NZ_FNCP01000006.1"/>
</dbReference>
<comment type="similarity">
    <text evidence="2 9">Belongs to the peptidase M18 family.</text>
</comment>
<keyword evidence="6 9" id="KW-0378">Hydrolase</keyword>
<keyword evidence="5 9" id="KW-0479">Metal-binding</keyword>
<protein>
    <recommendedName>
        <fullName evidence="10">M18 family aminopeptidase</fullName>
        <ecNumber evidence="10">3.4.11.-</ecNumber>
    </recommendedName>
</protein>
<evidence type="ECO:0000313" key="11">
    <source>
        <dbReference type="EMBL" id="SDG78880.1"/>
    </source>
</evidence>
<evidence type="ECO:0000256" key="5">
    <source>
        <dbReference type="ARBA" id="ARBA00022723"/>
    </source>
</evidence>
<dbReference type="InterPro" id="IPR023358">
    <property type="entry name" value="Peptidase_M18_dom2"/>
</dbReference>
<evidence type="ECO:0000256" key="3">
    <source>
        <dbReference type="ARBA" id="ARBA00022438"/>
    </source>
</evidence>
<dbReference type="GO" id="GO:0008270">
    <property type="term" value="F:zinc ion binding"/>
    <property type="evidence" value="ECO:0007669"/>
    <property type="project" value="InterPro"/>
</dbReference>
<evidence type="ECO:0000256" key="4">
    <source>
        <dbReference type="ARBA" id="ARBA00022670"/>
    </source>
</evidence>
<dbReference type="STRING" id="1121419.SAMN05443529_106115"/>
<dbReference type="Pfam" id="PF02127">
    <property type="entry name" value="Peptidase_M18"/>
    <property type="match status" value="1"/>
</dbReference>
<evidence type="ECO:0000256" key="1">
    <source>
        <dbReference type="ARBA" id="ARBA00001947"/>
    </source>
</evidence>
<dbReference type="Gene3D" id="2.30.250.10">
    <property type="entry name" value="Aminopeptidase i, Domain 2"/>
    <property type="match status" value="1"/>
</dbReference>
<dbReference type="GO" id="GO:0004177">
    <property type="term" value="F:aminopeptidase activity"/>
    <property type="evidence" value="ECO:0007669"/>
    <property type="project" value="UniProtKB-KW"/>
</dbReference>
<dbReference type="Gene3D" id="3.40.630.10">
    <property type="entry name" value="Zn peptidases"/>
    <property type="match status" value="1"/>
</dbReference>
<organism evidence="11 12">
    <name type="scientific">Desulfosporosinus hippei DSM 8344</name>
    <dbReference type="NCBI Taxonomy" id="1121419"/>
    <lineage>
        <taxon>Bacteria</taxon>
        <taxon>Bacillati</taxon>
        <taxon>Bacillota</taxon>
        <taxon>Clostridia</taxon>
        <taxon>Eubacteriales</taxon>
        <taxon>Desulfitobacteriaceae</taxon>
        <taxon>Desulfosporosinus</taxon>
    </lineage>
</organism>
<dbReference type="Proteomes" id="UP000198656">
    <property type="component" value="Unassembled WGS sequence"/>
</dbReference>
<dbReference type="PANTHER" id="PTHR28570:SF2">
    <property type="entry name" value="M18 FAMILY AMINOPEPTIDASE 1-RELATED"/>
    <property type="match status" value="1"/>
</dbReference>
<gene>
    <name evidence="11" type="ORF">SAMN05443529_106115</name>
</gene>
<keyword evidence="4 9" id="KW-0645">Protease</keyword>
<accession>A0A1G7X5N5</accession>
<keyword evidence="8 9" id="KW-0482">Metalloprotease</keyword>
<evidence type="ECO:0000256" key="9">
    <source>
        <dbReference type="RuleBase" id="RU004386"/>
    </source>
</evidence>
<keyword evidence="7 9" id="KW-0862">Zinc</keyword>
<evidence type="ECO:0000256" key="7">
    <source>
        <dbReference type="ARBA" id="ARBA00022833"/>
    </source>
</evidence>
<keyword evidence="12" id="KW-1185">Reference proteome</keyword>
<evidence type="ECO:0000256" key="2">
    <source>
        <dbReference type="ARBA" id="ARBA00008290"/>
    </source>
</evidence>
<dbReference type="AlphaFoldDB" id="A0A1G7X5N5"/>